<keyword evidence="1" id="KW-0472">Membrane</keyword>
<protein>
    <submittedName>
        <fullName evidence="2">Uncharacterized protein</fullName>
    </submittedName>
</protein>
<feature type="non-terminal residue" evidence="2">
    <location>
        <position position="1"/>
    </location>
</feature>
<keyword evidence="1" id="KW-0812">Transmembrane</keyword>
<proteinExistence type="predicted"/>
<dbReference type="Proteomes" id="UP000410492">
    <property type="component" value="Unassembled WGS sequence"/>
</dbReference>
<keyword evidence="1" id="KW-1133">Transmembrane helix</keyword>
<gene>
    <name evidence="2" type="ORF">CALMAC_LOCUS16651</name>
</gene>
<accession>A0A653DEH0</accession>
<name>A0A653DEH0_CALMS</name>
<evidence type="ECO:0000313" key="3">
    <source>
        <dbReference type="Proteomes" id="UP000410492"/>
    </source>
</evidence>
<keyword evidence="3" id="KW-1185">Reference proteome</keyword>
<evidence type="ECO:0000256" key="1">
    <source>
        <dbReference type="SAM" id="Phobius"/>
    </source>
</evidence>
<organism evidence="2 3">
    <name type="scientific">Callosobruchus maculatus</name>
    <name type="common">Southern cowpea weevil</name>
    <name type="synonym">Pulse bruchid</name>
    <dbReference type="NCBI Taxonomy" id="64391"/>
    <lineage>
        <taxon>Eukaryota</taxon>
        <taxon>Metazoa</taxon>
        <taxon>Ecdysozoa</taxon>
        <taxon>Arthropoda</taxon>
        <taxon>Hexapoda</taxon>
        <taxon>Insecta</taxon>
        <taxon>Pterygota</taxon>
        <taxon>Neoptera</taxon>
        <taxon>Endopterygota</taxon>
        <taxon>Coleoptera</taxon>
        <taxon>Polyphaga</taxon>
        <taxon>Cucujiformia</taxon>
        <taxon>Chrysomeloidea</taxon>
        <taxon>Chrysomelidae</taxon>
        <taxon>Bruchinae</taxon>
        <taxon>Bruchini</taxon>
        <taxon>Callosobruchus</taxon>
    </lineage>
</organism>
<sequence>WYFVRVCGVIGTSTIVSWHNRSSVSVCEIVLVIVVVVVAVVGVTVVVVIVVTG</sequence>
<dbReference type="AlphaFoldDB" id="A0A653DEH0"/>
<dbReference type="EMBL" id="CAACVG010011508">
    <property type="protein sequence ID" value="VEN58246.1"/>
    <property type="molecule type" value="Genomic_DNA"/>
</dbReference>
<evidence type="ECO:0000313" key="2">
    <source>
        <dbReference type="EMBL" id="VEN58246.1"/>
    </source>
</evidence>
<reference evidence="2 3" key="1">
    <citation type="submission" date="2019-01" db="EMBL/GenBank/DDBJ databases">
        <authorList>
            <person name="Sayadi A."/>
        </authorList>
    </citation>
    <scope>NUCLEOTIDE SEQUENCE [LARGE SCALE GENOMIC DNA]</scope>
</reference>
<feature type="transmembrane region" description="Helical" evidence="1">
    <location>
        <begin position="29"/>
        <end position="51"/>
    </location>
</feature>